<dbReference type="Proteomes" id="UP000605970">
    <property type="component" value="Unassembled WGS sequence"/>
</dbReference>
<proteinExistence type="predicted"/>
<dbReference type="OrthoDB" id="5825340at2759"/>
<protein>
    <submittedName>
        <fullName evidence="1">Uncharacterized protein</fullName>
    </submittedName>
</protein>
<dbReference type="EMBL" id="JABEBT010000017">
    <property type="protein sequence ID" value="KAF7637823.1"/>
    <property type="molecule type" value="Genomic_DNA"/>
</dbReference>
<name>A0A8S9ZVT7_9BILA</name>
<keyword evidence="2" id="KW-1185">Reference proteome</keyword>
<reference evidence="1" key="1">
    <citation type="journal article" date="2020" name="Ecol. Evol.">
        <title>Genome structure and content of the rice root-knot nematode (Meloidogyne graminicola).</title>
        <authorList>
            <person name="Phan N.T."/>
            <person name="Danchin E.G.J."/>
            <person name="Klopp C."/>
            <person name="Perfus-Barbeoch L."/>
            <person name="Kozlowski D.K."/>
            <person name="Koutsovoulos G.D."/>
            <person name="Lopez-Roques C."/>
            <person name="Bouchez O."/>
            <person name="Zahm M."/>
            <person name="Besnard G."/>
            <person name="Bellafiore S."/>
        </authorList>
    </citation>
    <scope>NUCLEOTIDE SEQUENCE</scope>
    <source>
        <strain evidence="1">VN-18</strain>
    </source>
</reference>
<comment type="caution">
    <text evidence="1">The sequence shown here is derived from an EMBL/GenBank/DDBJ whole genome shotgun (WGS) entry which is preliminary data.</text>
</comment>
<evidence type="ECO:0000313" key="2">
    <source>
        <dbReference type="Proteomes" id="UP000605970"/>
    </source>
</evidence>
<evidence type="ECO:0000313" key="1">
    <source>
        <dbReference type="EMBL" id="KAF7637823.1"/>
    </source>
</evidence>
<sequence>NYKNVTILRSISKSTEQSVYLHPQHSKFQITFCESSSDEIFNENIKNDECAVNANCANIYRWVNTLIRYSHSSDYINDFVLLPIDCLCVINWKQKFGFKKEAVIIE</sequence>
<accession>A0A8S9ZVT7</accession>
<feature type="non-terminal residue" evidence="1">
    <location>
        <position position="1"/>
    </location>
</feature>
<organism evidence="1 2">
    <name type="scientific">Meloidogyne graminicola</name>
    <dbReference type="NCBI Taxonomy" id="189291"/>
    <lineage>
        <taxon>Eukaryota</taxon>
        <taxon>Metazoa</taxon>
        <taxon>Ecdysozoa</taxon>
        <taxon>Nematoda</taxon>
        <taxon>Chromadorea</taxon>
        <taxon>Rhabditida</taxon>
        <taxon>Tylenchina</taxon>
        <taxon>Tylenchomorpha</taxon>
        <taxon>Tylenchoidea</taxon>
        <taxon>Meloidogynidae</taxon>
        <taxon>Meloidogyninae</taxon>
        <taxon>Meloidogyne</taxon>
    </lineage>
</organism>
<gene>
    <name evidence="1" type="ORF">Mgra_00002797</name>
</gene>
<dbReference type="AlphaFoldDB" id="A0A8S9ZVT7"/>